<feature type="compositionally biased region" description="Basic and acidic residues" evidence="1">
    <location>
        <begin position="31"/>
        <end position="46"/>
    </location>
</feature>
<feature type="transmembrane region" description="Helical" evidence="2">
    <location>
        <begin position="178"/>
        <end position="203"/>
    </location>
</feature>
<name>A0A8H6KQ67_9PEZI</name>
<evidence type="ECO:0008006" key="5">
    <source>
        <dbReference type="Google" id="ProtNLM"/>
    </source>
</evidence>
<dbReference type="Proteomes" id="UP000639643">
    <property type="component" value="Unassembled WGS sequence"/>
</dbReference>
<sequence>MLVDQSDAFYPYPSNDSSQRDLLSSIKRKPVSREAPLKGTRSKEASTAETTSLTSRKSGPKRSGTIFAPGPHTWTLEISAIFLSIAALVAVAVLLPLYDNKPLTEWRFFLSFNTVISILGATSRAALAFAIGSCISQGKWNWFSRRHDSIMVFDRFEEASRGPWGSVRLLWWSKMRHSVALGALCTVILLGFEPFLQAVITFYGKEVVVPRGATSFAGIGQTRRLDIGRMARRGSEPQRYVKIPEPWDNITTQVMDLQYDFGPLAAIWAGFSNQSLTEKQNTAYSCSSGNCTWDDYASLAVCNTCNDISSHIEITKGRSPMLTNLTTMPYTSTTQVINPNDTFTFTKHEIKELNMNISNFDDLDTKSLSRLENALLTAKATSQPGNTVSFKDARTLISSFAMLSASWDYRNTGEGWAEAKVEATECALHFCVNVYNSEVTRGVLSERVVQSYAERNLDSYVSLNVKDMERTRVYNKYYNYTLDFGNVDLDRSDLQLLVPKDSDFGKTKSNMEDLQFNVSHGAAASITSLFMDRFARRVFPRTDEQLIYPVSQFSDNDPVPPMVIISLGTSRDLGATFDTVAASLTKWMRDQSGQEEPLVGETREWVVHIRVRWAFVSLPIGALLGGCVFCLLSMFETRRLGLPAWKGSSLAGLAHGLDSESRERLRAADNLSQMDEHAKGAKVRFVNSSLGPELSSRGIRT</sequence>
<protein>
    <recommendedName>
        <fullName evidence="5">DUF3176 domain containing protein</fullName>
    </recommendedName>
</protein>
<dbReference type="PANTHER" id="PTHR35394:SF5">
    <property type="entry name" value="DUF3176 DOMAIN-CONTAINING PROTEIN"/>
    <property type="match status" value="1"/>
</dbReference>
<feature type="transmembrane region" description="Helical" evidence="2">
    <location>
        <begin position="110"/>
        <end position="136"/>
    </location>
</feature>
<feature type="region of interest" description="Disordered" evidence="1">
    <location>
        <begin position="1"/>
        <end position="64"/>
    </location>
</feature>
<comment type="caution">
    <text evidence="3">The sequence shown here is derived from an EMBL/GenBank/DDBJ whole genome shotgun (WGS) entry which is preliminary data.</text>
</comment>
<dbReference type="PANTHER" id="PTHR35394">
    <property type="entry name" value="DUF3176 DOMAIN-CONTAINING PROTEIN"/>
    <property type="match status" value="1"/>
</dbReference>
<keyword evidence="2" id="KW-0472">Membrane</keyword>
<organism evidence="3 4">
    <name type="scientific">Colletotrichum musicola</name>
    <dbReference type="NCBI Taxonomy" id="2175873"/>
    <lineage>
        <taxon>Eukaryota</taxon>
        <taxon>Fungi</taxon>
        <taxon>Dikarya</taxon>
        <taxon>Ascomycota</taxon>
        <taxon>Pezizomycotina</taxon>
        <taxon>Sordariomycetes</taxon>
        <taxon>Hypocreomycetidae</taxon>
        <taxon>Glomerellales</taxon>
        <taxon>Glomerellaceae</taxon>
        <taxon>Colletotrichum</taxon>
        <taxon>Colletotrichum orchidearum species complex</taxon>
    </lineage>
</organism>
<dbReference type="InterPro" id="IPR021514">
    <property type="entry name" value="DUF3176"/>
</dbReference>
<dbReference type="OrthoDB" id="4813312at2759"/>
<evidence type="ECO:0000256" key="2">
    <source>
        <dbReference type="SAM" id="Phobius"/>
    </source>
</evidence>
<evidence type="ECO:0000313" key="3">
    <source>
        <dbReference type="EMBL" id="KAF6835647.1"/>
    </source>
</evidence>
<keyword evidence="2" id="KW-1133">Transmembrane helix</keyword>
<feature type="transmembrane region" description="Helical" evidence="2">
    <location>
        <begin position="613"/>
        <end position="635"/>
    </location>
</feature>
<feature type="transmembrane region" description="Helical" evidence="2">
    <location>
        <begin position="78"/>
        <end position="98"/>
    </location>
</feature>
<keyword evidence="2" id="KW-0812">Transmembrane</keyword>
<accession>A0A8H6KQ67</accession>
<evidence type="ECO:0000256" key="1">
    <source>
        <dbReference type="SAM" id="MobiDB-lite"/>
    </source>
</evidence>
<dbReference type="EMBL" id="WIGM01000173">
    <property type="protein sequence ID" value="KAF6835647.1"/>
    <property type="molecule type" value="Genomic_DNA"/>
</dbReference>
<gene>
    <name evidence="3" type="ORF">CMUS01_05697</name>
</gene>
<dbReference type="AlphaFoldDB" id="A0A8H6KQ67"/>
<keyword evidence="4" id="KW-1185">Reference proteome</keyword>
<feature type="compositionally biased region" description="Low complexity" evidence="1">
    <location>
        <begin position="47"/>
        <end position="56"/>
    </location>
</feature>
<proteinExistence type="predicted"/>
<dbReference type="Pfam" id="PF11374">
    <property type="entry name" value="DUF3176"/>
    <property type="match status" value="1"/>
</dbReference>
<reference evidence="3" key="1">
    <citation type="journal article" date="2020" name="Phytopathology">
        <title>Genome Sequence Resources of Colletotrichum truncatum, C. plurivorum, C. musicola, and C. sojae: Four Species Pathogenic to Soybean (Glycine max).</title>
        <authorList>
            <person name="Rogerio F."/>
            <person name="Boufleur T.R."/>
            <person name="Ciampi-Guillardi M."/>
            <person name="Sukno S.A."/>
            <person name="Thon M.R."/>
            <person name="Massola Junior N.S."/>
            <person name="Baroncelli R."/>
        </authorList>
    </citation>
    <scope>NUCLEOTIDE SEQUENCE</scope>
    <source>
        <strain evidence="3">LFN0074</strain>
    </source>
</reference>
<evidence type="ECO:0000313" key="4">
    <source>
        <dbReference type="Proteomes" id="UP000639643"/>
    </source>
</evidence>